<comment type="caution">
    <text evidence="3">The sequence shown here is derived from an EMBL/GenBank/DDBJ whole genome shotgun (WGS) entry which is preliminary data.</text>
</comment>
<evidence type="ECO:0000313" key="4">
    <source>
        <dbReference type="Proteomes" id="UP000634476"/>
    </source>
</evidence>
<dbReference type="AlphaFoldDB" id="A0A8J3T7E6"/>
<protein>
    <submittedName>
        <fullName evidence="3">Lipid-transfer protein</fullName>
    </submittedName>
</protein>
<dbReference type="PIRSF" id="PIRSF000429">
    <property type="entry name" value="Ac-CoA_Ac_transf"/>
    <property type="match status" value="1"/>
</dbReference>
<dbReference type="SUPFAM" id="SSF53901">
    <property type="entry name" value="Thiolase-like"/>
    <property type="match status" value="2"/>
</dbReference>
<reference evidence="3" key="1">
    <citation type="submission" date="2021-01" db="EMBL/GenBank/DDBJ databases">
        <title>Whole genome shotgun sequence of Planobispora takensis NBRC 109077.</title>
        <authorList>
            <person name="Komaki H."/>
            <person name="Tamura T."/>
        </authorList>
    </citation>
    <scope>NUCLEOTIDE SEQUENCE</scope>
    <source>
        <strain evidence="3">NBRC 109077</strain>
    </source>
</reference>
<dbReference type="EMBL" id="BOOK01000080">
    <property type="protein sequence ID" value="GII05806.1"/>
    <property type="molecule type" value="Genomic_DNA"/>
</dbReference>
<sequence length="398" mass="41223">MGQAMSVLVAGAGMHPWGKWGRPFVGYGVAAARAALREAGLEWTDVQFLVGADTIRNGYPGFVAGATFAQALGWTGARIASCYAACASGAQALDIARTRILAGLCDVALVVGADSTPKGFFTPVGGDRPDDPDWLRFRLLGATNPAYFALYARRRMALYGSTSEDFAAVKVKNALAGSLNPNARYRTAVTAEQVLASPMVADPLRLMDICATSDGGAAVVLVSPEYARRRGLDATVRIAAISTVTPAFPNTVLELPCFATDSTAAVPPPERTFRASIAHAAYEEAGLGPADLSFAEVYDLSTALELDWIEDVGLAPPGGADKLLRAGDTALGGRIPVNPSGGLASFGEAVPAQALAQVCELTWQLRGTAGARQVVNARAALAANQGLFGHGSAIIATV</sequence>
<dbReference type="InterPro" id="IPR016039">
    <property type="entry name" value="Thiolase-like"/>
</dbReference>
<dbReference type="Pfam" id="PF22691">
    <property type="entry name" value="Thiolase_C_1"/>
    <property type="match status" value="1"/>
</dbReference>
<dbReference type="PANTHER" id="PTHR42870">
    <property type="entry name" value="ACETYL-COA C-ACETYLTRANSFERASE"/>
    <property type="match status" value="1"/>
</dbReference>
<dbReference type="Proteomes" id="UP000634476">
    <property type="component" value="Unassembled WGS sequence"/>
</dbReference>
<gene>
    <name evidence="3" type="ORF">Pta02_78140</name>
</gene>
<dbReference type="InterPro" id="IPR014030">
    <property type="entry name" value="Ketoacyl_synth_N"/>
</dbReference>
<proteinExistence type="predicted"/>
<dbReference type="Gene3D" id="3.40.47.10">
    <property type="match status" value="1"/>
</dbReference>
<dbReference type="NCBIfam" id="NF004715">
    <property type="entry name" value="PRK06059.1"/>
    <property type="match status" value="1"/>
</dbReference>
<evidence type="ECO:0000259" key="2">
    <source>
        <dbReference type="Pfam" id="PF22691"/>
    </source>
</evidence>
<dbReference type="Pfam" id="PF00109">
    <property type="entry name" value="ketoacyl-synt"/>
    <property type="match status" value="1"/>
</dbReference>
<evidence type="ECO:0000313" key="3">
    <source>
        <dbReference type="EMBL" id="GII05806.1"/>
    </source>
</evidence>
<dbReference type="InterPro" id="IPR055140">
    <property type="entry name" value="Thiolase_C_2"/>
</dbReference>
<dbReference type="GO" id="GO:0016747">
    <property type="term" value="F:acyltransferase activity, transferring groups other than amino-acyl groups"/>
    <property type="evidence" value="ECO:0007669"/>
    <property type="project" value="InterPro"/>
</dbReference>
<accession>A0A8J3T7E6</accession>
<feature type="domain" description="Thiolase C-terminal" evidence="2">
    <location>
        <begin position="278"/>
        <end position="393"/>
    </location>
</feature>
<keyword evidence="4" id="KW-1185">Reference proteome</keyword>
<dbReference type="CDD" id="cd00829">
    <property type="entry name" value="SCP-x_thiolase"/>
    <property type="match status" value="1"/>
</dbReference>
<dbReference type="PANTHER" id="PTHR42870:SF1">
    <property type="entry name" value="NON-SPECIFIC LIPID-TRANSFER PROTEIN-LIKE 2"/>
    <property type="match status" value="1"/>
</dbReference>
<evidence type="ECO:0000259" key="1">
    <source>
        <dbReference type="Pfam" id="PF00109"/>
    </source>
</evidence>
<organism evidence="3 4">
    <name type="scientific">Planobispora takensis</name>
    <dbReference type="NCBI Taxonomy" id="1367882"/>
    <lineage>
        <taxon>Bacteria</taxon>
        <taxon>Bacillati</taxon>
        <taxon>Actinomycetota</taxon>
        <taxon>Actinomycetes</taxon>
        <taxon>Streptosporangiales</taxon>
        <taxon>Streptosporangiaceae</taxon>
        <taxon>Planobispora</taxon>
    </lineage>
</organism>
<name>A0A8J3T7E6_9ACTN</name>
<dbReference type="InterPro" id="IPR002155">
    <property type="entry name" value="Thiolase"/>
</dbReference>
<feature type="domain" description="Beta-ketoacyl synthase-like N-terminal" evidence="1">
    <location>
        <begin position="63"/>
        <end position="115"/>
    </location>
</feature>